<name>A0A151IW03_9HYME</name>
<dbReference type="PANTHER" id="PTHR31511:SF12">
    <property type="entry name" value="RHO TERMINATION FACTOR N-TERMINAL DOMAIN-CONTAINING PROTEIN"/>
    <property type="match status" value="1"/>
</dbReference>
<evidence type="ECO:0000313" key="2">
    <source>
        <dbReference type="Proteomes" id="UP000078492"/>
    </source>
</evidence>
<dbReference type="PANTHER" id="PTHR31511">
    <property type="entry name" value="PROTEIN CBG23764"/>
    <property type="match status" value="1"/>
</dbReference>
<evidence type="ECO:0000313" key="1">
    <source>
        <dbReference type="EMBL" id="KYN12016.1"/>
    </source>
</evidence>
<protein>
    <recommendedName>
        <fullName evidence="3">DNA-directed DNA polymerase</fullName>
    </recommendedName>
</protein>
<dbReference type="AlphaFoldDB" id="A0A151IW03"/>
<evidence type="ECO:0008006" key="3">
    <source>
        <dbReference type="Google" id="ProtNLM"/>
    </source>
</evidence>
<reference evidence="1 2" key="1">
    <citation type="submission" date="2015-09" db="EMBL/GenBank/DDBJ databases">
        <title>Trachymyrmex cornetzi WGS genome.</title>
        <authorList>
            <person name="Nygaard S."/>
            <person name="Hu H."/>
            <person name="Boomsma J."/>
            <person name="Zhang G."/>
        </authorList>
    </citation>
    <scope>NUCLEOTIDE SEQUENCE [LARGE SCALE GENOMIC DNA]</scope>
    <source>
        <strain evidence="1">Tcor2-1</strain>
        <tissue evidence="1">Whole body</tissue>
    </source>
</reference>
<dbReference type="EMBL" id="KQ980879">
    <property type="protein sequence ID" value="KYN12016.1"/>
    <property type="molecule type" value="Genomic_DNA"/>
</dbReference>
<proteinExistence type="predicted"/>
<dbReference type="Proteomes" id="UP000078492">
    <property type="component" value="Unassembled WGS sequence"/>
</dbReference>
<dbReference type="STRING" id="471704.A0A151IW03"/>
<gene>
    <name evidence="1" type="ORF">ALC57_15824</name>
</gene>
<keyword evidence="2" id="KW-1185">Reference proteome</keyword>
<accession>A0A151IW03</accession>
<sequence length="419" mass="48389">MDEEVEDLFHRATSIYTADIYRVWEQKCDECLDFLRETCRNSKRRRTSTGVVNASTARLARLEGLRNVLRQRFEHLGSGHVESQKSRSMDNAYFAWSVVALYPAEKHVNRKSSYPDYISLTPNTTVLNLEGIEFPVTLKRITEFELLIDISINVFTERKRDGGNVIVPLRLIKEKKEKHVNLLYLQDSRRNDEIVIGHFTWIKNLSRLIGSQLSKSTKKKYLCDRCLHYFPTSEKLSIHIIDCTTTNECAIILPNENDKWLSFRGHNHYAQANNKYNASSYDPSKPSTYLMYFDVNNLYGWAMSESLPYEEFQWVANIERFDVMSVTPIVFYGDTVNPVGLIAVDSVSVSRINLTDAQRWYREKEKGCIYKGKGGRSGTSHEQERRSHVVHFRNTLAAQSQPEGTWSVERMALNDVGVA</sequence>
<organism evidence="1 2">
    <name type="scientific">Trachymyrmex cornetzi</name>
    <dbReference type="NCBI Taxonomy" id="471704"/>
    <lineage>
        <taxon>Eukaryota</taxon>
        <taxon>Metazoa</taxon>
        <taxon>Ecdysozoa</taxon>
        <taxon>Arthropoda</taxon>
        <taxon>Hexapoda</taxon>
        <taxon>Insecta</taxon>
        <taxon>Pterygota</taxon>
        <taxon>Neoptera</taxon>
        <taxon>Endopterygota</taxon>
        <taxon>Hymenoptera</taxon>
        <taxon>Apocrita</taxon>
        <taxon>Aculeata</taxon>
        <taxon>Formicoidea</taxon>
        <taxon>Formicidae</taxon>
        <taxon>Myrmicinae</taxon>
        <taxon>Trachymyrmex</taxon>
    </lineage>
</organism>